<evidence type="ECO:0000313" key="2">
    <source>
        <dbReference type="Proteomes" id="UP001451571"/>
    </source>
</evidence>
<dbReference type="RefSeq" id="WP_342756549.1">
    <property type="nucleotide sequence ID" value="NZ_CP146256.1"/>
</dbReference>
<keyword evidence="2" id="KW-1185">Reference proteome</keyword>
<dbReference type="EMBL" id="CP146256">
    <property type="protein sequence ID" value="XAH72937.1"/>
    <property type="molecule type" value="Genomic_DNA"/>
</dbReference>
<protein>
    <submittedName>
        <fullName evidence="1">Uncharacterized protein</fullName>
    </submittedName>
</protein>
<dbReference type="Proteomes" id="UP001451571">
    <property type="component" value="Chromosome"/>
</dbReference>
<evidence type="ECO:0000313" key="1">
    <source>
        <dbReference type="EMBL" id="XAH72937.1"/>
    </source>
</evidence>
<accession>A0ABZ3ETB9</accession>
<organism evidence="1 2">
    <name type="scientific">Kineothrix sedimenti</name>
    <dbReference type="NCBI Taxonomy" id="3123317"/>
    <lineage>
        <taxon>Bacteria</taxon>
        <taxon>Bacillati</taxon>
        <taxon>Bacillota</taxon>
        <taxon>Clostridia</taxon>
        <taxon>Lachnospirales</taxon>
        <taxon>Lachnospiraceae</taxon>
        <taxon>Kineothrix</taxon>
    </lineage>
</organism>
<reference evidence="1 2" key="1">
    <citation type="submission" date="2024-02" db="EMBL/GenBank/DDBJ databases">
        <title>Bacterial strain from lacustrine sediment.</title>
        <authorList>
            <person name="Petit C."/>
            <person name="Fadhlaoui K."/>
        </authorList>
    </citation>
    <scope>NUCLEOTIDE SEQUENCE [LARGE SCALE GENOMIC DNA]</scope>
    <source>
        <strain evidence="1 2">IPX-CK</strain>
    </source>
</reference>
<name>A0ABZ3ETB9_9FIRM</name>
<sequence length="58" mass="6423">MKSIKNLAGLSGRKKRLNVSVTDTGNAMSDDEIMELSRNINVDEFATEEKLPRVQGKS</sequence>
<proteinExistence type="predicted"/>
<gene>
    <name evidence="1" type="ORF">V6984_15685</name>
</gene>